<reference evidence="1" key="1">
    <citation type="journal article" date="2020" name="Nature">
        <title>Giant virus diversity and host interactions through global metagenomics.</title>
        <authorList>
            <person name="Schulz F."/>
            <person name="Roux S."/>
            <person name="Paez-Espino D."/>
            <person name="Jungbluth S."/>
            <person name="Walsh D.A."/>
            <person name="Denef V.J."/>
            <person name="McMahon K.D."/>
            <person name="Konstantinidis K.T."/>
            <person name="Eloe-Fadrosh E.A."/>
            <person name="Kyrpides N.C."/>
            <person name="Woyke T."/>
        </authorList>
    </citation>
    <scope>NUCLEOTIDE SEQUENCE</scope>
    <source>
        <strain evidence="1">GVMAG-M-3300009187-29</strain>
    </source>
</reference>
<sequence length="177" mass="21059">MSIKTLENVLKIPEKKVKTEKEKQKRVITGEAKWTFKNDELTYANQWFLINEIYNDKIENKQHCALIKSQIKGKICGYRAQDIDKGKYDESQFVNENYVINELIKCENKCYYCRGHVSILYEYVRAPQQWSLDRLDNKFGHNEGNVVVACLSCNLRRKTMHHERYVFTKQIDIKKID</sequence>
<evidence type="ECO:0008006" key="2">
    <source>
        <dbReference type="Google" id="ProtNLM"/>
    </source>
</evidence>
<evidence type="ECO:0000313" key="1">
    <source>
        <dbReference type="EMBL" id="QHS86249.1"/>
    </source>
</evidence>
<dbReference type="AlphaFoldDB" id="A0A6C0B3Z2"/>
<organism evidence="1">
    <name type="scientific">viral metagenome</name>
    <dbReference type="NCBI Taxonomy" id="1070528"/>
    <lineage>
        <taxon>unclassified sequences</taxon>
        <taxon>metagenomes</taxon>
        <taxon>organismal metagenomes</taxon>
    </lineage>
</organism>
<dbReference type="EMBL" id="MN739052">
    <property type="protein sequence ID" value="QHS86249.1"/>
    <property type="molecule type" value="Genomic_DNA"/>
</dbReference>
<protein>
    <recommendedName>
        <fullName evidence="2">HNH endonuclease</fullName>
    </recommendedName>
</protein>
<accession>A0A6C0B3Z2</accession>
<proteinExistence type="predicted"/>
<name>A0A6C0B3Z2_9ZZZZ</name>
<dbReference type="Gene3D" id="3.30.40.220">
    <property type="match status" value="1"/>
</dbReference>